<protein>
    <submittedName>
        <fullName evidence="7">NlpC/P60 family protein</fullName>
    </submittedName>
</protein>
<feature type="chain" id="PRO_5016443931" evidence="5">
    <location>
        <begin position="32"/>
        <end position="179"/>
    </location>
</feature>
<dbReference type="AlphaFoldDB" id="A0A318JFY3"/>
<dbReference type="SUPFAM" id="SSF54001">
    <property type="entry name" value="Cysteine proteinases"/>
    <property type="match status" value="1"/>
</dbReference>
<keyword evidence="3" id="KW-0378">Hydrolase</keyword>
<reference evidence="7 8" key="1">
    <citation type="submission" date="2018-05" db="EMBL/GenBank/DDBJ databases">
        <title>Genomic Encyclopedia of Type Strains, Phase IV (KMG-IV): sequencing the most valuable type-strain genomes for metagenomic binning, comparative biology and taxonomic classification.</title>
        <authorList>
            <person name="Goeker M."/>
        </authorList>
    </citation>
    <scope>NUCLEOTIDE SEQUENCE [LARGE SCALE GENOMIC DNA]</scope>
    <source>
        <strain evidence="7 8">DSM 19792</strain>
    </source>
</reference>
<comment type="similarity">
    <text evidence="1">Belongs to the peptidase C40 family.</text>
</comment>
<feature type="domain" description="NlpC/P60" evidence="6">
    <location>
        <begin position="50"/>
        <end position="174"/>
    </location>
</feature>
<evidence type="ECO:0000256" key="2">
    <source>
        <dbReference type="ARBA" id="ARBA00022670"/>
    </source>
</evidence>
<keyword evidence="2" id="KW-0645">Protease</keyword>
<feature type="signal peptide" evidence="5">
    <location>
        <begin position="1"/>
        <end position="31"/>
    </location>
</feature>
<keyword evidence="5" id="KW-0732">Signal</keyword>
<evidence type="ECO:0000256" key="5">
    <source>
        <dbReference type="SAM" id="SignalP"/>
    </source>
</evidence>
<dbReference type="OrthoDB" id="9807055at2"/>
<keyword evidence="4" id="KW-0788">Thiol protease</keyword>
<dbReference type="InterPro" id="IPR051202">
    <property type="entry name" value="Peptidase_C40"/>
</dbReference>
<evidence type="ECO:0000256" key="3">
    <source>
        <dbReference type="ARBA" id="ARBA00022801"/>
    </source>
</evidence>
<sequence>MLITVSRLSRKAKLVLISTMLFAAATNPAWSADNPFPESSTAYTKLQEIKQRASDLTVKAMDLMGIRYKRGGNSPENGLDCSGFVRYVFKDVIGANLPRTSAEISKVGEHVEQKDLQPGDLVFYNTLKRGFSHVGIYLGDNKFIHSPSAGGQVRVESMDIAYWKKRFNGARRINDDEVK</sequence>
<evidence type="ECO:0000256" key="4">
    <source>
        <dbReference type="ARBA" id="ARBA00022807"/>
    </source>
</evidence>
<dbReference type="GO" id="GO:0008234">
    <property type="term" value="F:cysteine-type peptidase activity"/>
    <property type="evidence" value="ECO:0007669"/>
    <property type="project" value="UniProtKB-KW"/>
</dbReference>
<dbReference type="Pfam" id="PF00877">
    <property type="entry name" value="NLPC_P60"/>
    <property type="match status" value="1"/>
</dbReference>
<gene>
    <name evidence="7" type="ORF">DFR42_1011056</name>
</gene>
<proteinExistence type="inferred from homology"/>
<dbReference type="PANTHER" id="PTHR47053:SF1">
    <property type="entry name" value="MUREIN DD-ENDOPEPTIDASE MEPH-RELATED"/>
    <property type="match status" value="1"/>
</dbReference>
<dbReference type="PROSITE" id="PS51935">
    <property type="entry name" value="NLPC_P60"/>
    <property type="match status" value="1"/>
</dbReference>
<evidence type="ECO:0000313" key="8">
    <source>
        <dbReference type="Proteomes" id="UP000247792"/>
    </source>
</evidence>
<keyword evidence="8" id="KW-1185">Reference proteome</keyword>
<comment type="caution">
    <text evidence="7">The sequence shown here is derived from an EMBL/GenBank/DDBJ whole genome shotgun (WGS) entry which is preliminary data.</text>
</comment>
<evidence type="ECO:0000259" key="6">
    <source>
        <dbReference type="PROSITE" id="PS51935"/>
    </source>
</evidence>
<dbReference type="Gene3D" id="3.90.1720.10">
    <property type="entry name" value="endopeptidase domain like (from Nostoc punctiforme)"/>
    <property type="match status" value="1"/>
</dbReference>
<dbReference type="InterPro" id="IPR000064">
    <property type="entry name" value="NLP_P60_dom"/>
</dbReference>
<name>A0A318JFY3_9BURK</name>
<dbReference type="EMBL" id="QJKB01000001">
    <property type="protein sequence ID" value="PXX47476.1"/>
    <property type="molecule type" value="Genomic_DNA"/>
</dbReference>
<organism evidence="7 8">
    <name type="scientific">Undibacterium pigrum</name>
    <dbReference type="NCBI Taxonomy" id="401470"/>
    <lineage>
        <taxon>Bacteria</taxon>
        <taxon>Pseudomonadati</taxon>
        <taxon>Pseudomonadota</taxon>
        <taxon>Betaproteobacteria</taxon>
        <taxon>Burkholderiales</taxon>
        <taxon>Oxalobacteraceae</taxon>
        <taxon>Undibacterium</taxon>
    </lineage>
</organism>
<dbReference type="PANTHER" id="PTHR47053">
    <property type="entry name" value="MUREIN DD-ENDOPEPTIDASE MEPH-RELATED"/>
    <property type="match status" value="1"/>
</dbReference>
<dbReference type="GO" id="GO:0006508">
    <property type="term" value="P:proteolysis"/>
    <property type="evidence" value="ECO:0007669"/>
    <property type="project" value="UniProtKB-KW"/>
</dbReference>
<accession>A0A318JFY3</accession>
<evidence type="ECO:0000313" key="7">
    <source>
        <dbReference type="EMBL" id="PXX47476.1"/>
    </source>
</evidence>
<dbReference type="InterPro" id="IPR038765">
    <property type="entry name" value="Papain-like_cys_pep_sf"/>
</dbReference>
<evidence type="ECO:0000256" key="1">
    <source>
        <dbReference type="ARBA" id="ARBA00007074"/>
    </source>
</evidence>
<dbReference type="Proteomes" id="UP000247792">
    <property type="component" value="Unassembled WGS sequence"/>
</dbReference>